<evidence type="ECO:0000313" key="3">
    <source>
        <dbReference type="Proteomes" id="UP001501821"/>
    </source>
</evidence>
<evidence type="ECO:0000256" key="1">
    <source>
        <dbReference type="SAM" id="MobiDB-lite"/>
    </source>
</evidence>
<sequence length="55" mass="5671">MTVRSVGAELVGVEVVGTELVGAEVGELPDPPPQAETKSVATAKDTRTDDFTSRG</sequence>
<dbReference type="EMBL" id="BAABAH010000012">
    <property type="protein sequence ID" value="GAA3827683.1"/>
    <property type="molecule type" value="Genomic_DNA"/>
</dbReference>
<keyword evidence="3" id="KW-1185">Reference proteome</keyword>
<evidence type="ECO:0000313" key="2">
    <source>
        <dbReference type="EMBL" id="GAA3827683.1"/>
    </source>
</evidence>
<reference evidence="3" key="1">
    <citation type="journal article" date="2019" name="Int. J. Syst. Evol. Microbiol.">
        <title>The Global Catalogue of Microorganisms (GCM) 10K type strain sequencing project: providing services to taxonomists for standard genome sequencing and annotation.</title>
        <authorList>
            <consortium name="The Broad Institute Genomics Platform"/>
            <consortium name="The Broad Institute Genome Sequencing Center for Infectious Disease"/>
            <person name="Wu L."/>
            <person name="Ma J."/>
        </authorList>
    </citation>
    <scope>NUCLEOTIDE SEQUENCE [LARGE SCALE GENOMIC DNA]</scope>
    <source>
        <strain evidence="3">JCM 16953</strain>
    </source>
</reference>
<gene>
    <name evidence="2" type="ORF">GCM10022242_31300</name>
</gene>
<feature type="region of interest" description="Disordered" evidence="1">
    <location>
        <begin position="24"/>
        <end position="55"/>
    </location>
</feature>
<accession>A0ABP7IUX0</accession>
<organism evidence="2 3">
    <name type="scientific">Nocardioides panacisoli</name>
    <dbReference type="NCBI Taxonomy" id="627624"/>
    <lineage>
        <taxon>Bacteria</taxon>
        <taxon>Bacillati</taxon>
        <taxon>Actinomycetota</taxon>
        <taxon>Actinomycetes</taxon>
        <taxon>Propionibacteriales</taxon>
        <taxon>Nocardioidaceae</taxon>
        <taxon>Nocardioides</taxon>
    </lineage>
</organism>
<feature type="compositionally biased region" description="Basic and acidic residues" evidence="1">
    <location>
        <begin position="44"/>
        <end position="55"/>
    </location>
</feature>
<protein>
    <submittedName>
        <fullName evidence="2">Uncharacterized protein</fullName>
    </submittedName>
</protein>
<comment type="caution">
    <text evidence="2">The sequence shown here is derived from an EMBL/GenBank/DDBJ whole genome shotgun (WGS) entry which is preliminary data.</text>
</comment>
<dbReference type="Proteomes" id="UP001501821">
    <property type="component" value="Unassembled WGS sequence"/>
</dbReference>
<name>A0ABP7IUX0_9ACTN</name>
<proteinExistence type="predicted"/>